<reference evidence="1" key="1">
    <citation type="submission" date="2021-02" db="EMBL/GenBank/DDBJ databases">
        <authorList>
            <person name="Nowell W R."/>
        </authorList>
    </citation>
    <scope>NUCLEOTIDE SEQUENCE</scope>
</reference>
<comment type="caution">
    <text evidence="1">The sequence shown here is derived from an EMBL/GenBank/DDBJ whole genome shotgun (WGS) entry which is preliminary data.</text>
</comment>
<sequence length="72" mass="7661">MPSEDVASIAAQLKPLSKNVKIIQNHIVASASTDIVATPSLRSSAASSSPVTMPAKKVLMFKDTNLMKLKHD</sequence>
<proteinExistence type="predicted"/>
<dbReference type="AlphaFoldDB" id="A0A814ZBR6"/>
<accession>A0A814ZBR6</accession>
<dbReference type="Proteomes" id="UP000663829">
    <property type="component" value="Unassembled WGS sequence"/>
</dbReference>
<dbReference type="Proteomes" id="UP000681722">
    <property type="component" value="Unassembled WGS sequence"/>
</dbReference>
<protein>
    <submittedName>
        <fullName evidence="1">Uncharacterized protein</fullName>
    </submittedName>
</protein>
<name>A0A814ZBR6_9BILA</name>
<dbReference type="EMBL" id="CAJNOQ010009992">
    <property type="protein sequence ID" value="CAF1239613.1"/>
    <property type="molecule type" value="Genomic_DNA"/>
</dbReference>
<evidence type="ECO:0000313" key="2">
    <source>
        <dbReference type="EMBL" id="CAF4001706.1"/>
    </source>
</evidence>
<gene>
    <name evidence="1" type="ORF">GPM918_LOCUS25591</name>
    <name evidence="2" type="ORF">SRO942_LOCUS25595</name>
</gene>
<organism evidence="1 3">
    <name type="scientific">Didymodactylos carnosus</name>
    <dbReference type="NCBI Taxonomy" id="1234261"/>
    <lineage>
        <taxon>Eukaryota</taxon>
        <taxon>Metazoa</taxon>
        <taxon>Spiralia</taxon>
        <taxon>Gnathifera</taxon>
        <taxon>Rotifera</taxon>
        <taxon>Eurotatoria</taxon>
        <taxon>Bdelloidea</taxon>
        <taxon>Philodinida</taxon>
        <taxon>Philodinidae</taxon>
        <taxon>Didymodactylos</taxon>
    </lineage>
</organism>
<keyword evidence="3" id="KW-1185">Reference proteome</keyword>
<evidence type="ECO:0000313" key="1">
    <source>
        <dbReference type="EMBL" id="CAF1239613.1"/>
    </source>
</evidence>
<evidence type="ECO:0000313" key="3">
    <source>
        <dbReference type="Proteomes" id="UP000663829"/>
    </source>
</evidence>
<dbReference type="EMBL" id="CAJOBC010009995">
    <property type="protein sequence ID" value="CAF4001706.1"/>
    <property type="molecule type" value="Genomic_DNA"/>
</dbReference>